<organism evidence="1">
    <name type="scientific">uncultured Caudovirales phage</name>
    <dbReference type="NCBI Taxonomy" id="2100421"/>
    <lineage>
        <taxon>Viruses</taxon>
        <taxon>Duplodnaviria</taxon>
        <taxon>Heunggongvirae</taxon>
        <taxon>Uroviricota</taxon>
        <taxon>Caudoviricetes</taxon>
        <taxon>Peduoviridae</taxon>
        <taxon>Maltschvirus</taxon>
        <taxon>Maltschvirus maltsch</taxon>
    </lineage>
</organism>
<gene>
    <name evidence="1" type="ORF">UFOVP19_9</name>
</gene>
<dbReference type="EMBL" id="LR796158">
    <property type="protein sequence ID" value="CAB4121812.1"/>
    <property type="molecule type" value="Genomic_DNA"/>
</dbReference>
<proteinExistence type="predicted"/>
<reference evidence="1" key="1">
    <citation type="submission" date="2020-04" db="EMBL/GenBank/DDBJ databases">
        <authorList>
            <person name="Chiriac C."/>
            <person name="Salcher M."/>
            <person name="Ghai R."/>
            <person name="Kavagutti S V."/>
        </authorList>
    </citation>
    <scope>NUCLEOTIDE SEQUENCE</scope>
</reference>
<protein>
    <submittedName>
        <fullName evidence="1">Uncharacterized protein</fullName>
    </submittedName>
</protein>
<name>A0A6J5KL27_9CAUD</name>
<sequence>MGLKITTEIGTDKGITSEAYVRIGDYRVSKYNIAVFMIETYLNQTIAETITNPNEANDNGCKNAEIGQTIHLGVNYADFETTTIFAFGYAKLKERLVAAFGVDNVVDC</sequence>
<accession>A0A6J5KL27</accession>
<evidence type="ECO:0000313" key="1">
    <source>
        <dbReference type="EMBL" id="CAB4121812.1"/>
    </source>
</evidence>